<keyword evidence="1" id="KW-0812">Transmembrane</keyword>
<keyword evidence="3" id="KW-1185">Reference proteome</keyword>
<dbReference type="STRING" id="742152.A0A2H3J6X1"/>
<feature type="transmembrane region" description="Helical" evidence="1">
    <location>
        <begin position="152"/>
        <end position="173"/>
    </location>
</feature>
<dbReference type="PANTHER" id="PTHR39605:SF1">
    <property type="entry name" value="MAJOR FACILITATOR SUPERFAMILY (MFS) PROFILE DOMAIN-CONTAINING PROTEIN"/>
    <property type="match status" value="1"/>
</dbReference>
<dbReference type="OMA" id="TPLESFM"/>
<name>A0A2H3J6X1_WOLCO</name>
<feature type="transmembrane region" description="Helical" evidence="1">
    <location>
        <begin position="90"/>
        <end position="112"/>
    </location>
</feature>
<dbReference type="PANTHER" id="PTHR39605">
    <property type="entry name" value="MAJOR FACILITATOR SUPERFAMILY (MFS) PROFILE DOMAIN-CONTAINING PROTEIN"/>
    <property type="match status" value="1"/>
</dbReference>
<proteinExistence type="predicted"/>
<dbReference type="OrthoDB" id="2550114at2759"/>
<dbReference type="EMBL" id="KB467942">
    <property type="protein sequence ID" value="PCH38000.1"/>
    <property type="molecule type" value="Genomic_DNA"/>
</dbReference>
<evidence type="ECO:0000256" key="1">
    <source>
        <dbReference type="SAM" id="Phobius"/>
    </source>
</evidence>
<feature type="transmembrane region" description="Helical" evidence="1">
    <location>
        <begin position="45"/>
        <end position="69"/>
    </location>
</feature>
<keyword evidence="1" id="KW-0472">Membrane</keyword>
<dbReference type="AlphaFoldDB" id="A0A2H3J6X1"/>
<dbReference type="Proteomes" id="UP000218811">
    <property type="component" value="Unassembled WGS sequence"/>
</dbReference>
<organism evidence="2 3">
    <name type="scientific">Wolfiporia cocos (strain MD-104)</name>
    <name type="common">Brown rot fungus</name>
    <dbReference type="NCBI Taxonomy" id="742152"/>
    <lineage>
        <taxon>Eukaryota</taxon>
        <taxon>Fungi</taxon>
        <taxon>Dikarya</taxon>
        <taxon>Basidiomycota</taxon>
        <taxon>Agaricomycotina</taxon>
        <taxon>Agaricomycetes</taxon>
        <taxon>Polyporales</taxon>
        <taxon>Phaeolaceae</taxon>
        <taxon>Wolfiporia</taxon>
    </lineage>
</organism>
<evidence type="ECO:0000313" key="2">
    <source>
        <dbReference type="EMBL" id="PCH38000.1"/>
    </source>
</evidence>
<sequence>MSEDSPLYDQDIALDDLDLSAHRSSEGPTTAANDASSRDTESVLYWSWAAACILLAAAIPLLLFPRLLLFLAEGGSGAERRTMLTPLESFLSLHIGILLVALAAALVLNVSVPTVPLLTSQSRALGHPLLGPLTAACTVISLISYNTSSVGSLGFLVSLGSATIFVWGFWVILFDGSLSISKKTGADKHTSKFLFGNKAAASSQKKEWKKAQTKGKRSRFAL</sequence>
<reference evidence="2" key="1">
    <citation type="journal article" date="2012" name="Science">
        <title>The Paleozoic origin of enzymatic lignin decomposition reconstructed from 31 fungal genomes.</title>
        <authorList>
            <person name="Floudas D."/>
            <person name="Binder M."/>
            <person name="Riley R."/>
            <person name="Barry K."/>
            <person name="Blanchette R.A."/>
            <person name="Henrissat B."/>
            <person name="Martinez A.T."/>
            <person name="Otillar R."/>
            <person name="Spatafora J.W."/>
            <person name="Yadav J.S."/>
            <person name="Aerts A."/>
            <person name="Benoit I."/>
            <person name="Boyd A."/>
            <person name="Carlson A."/>
            <person name="Copeland A."/>
            <person name="Coutinho P.M."/>
            <person name="de Vries R.P."/>
            <person name="Ferreira P."/>
            <person name="Findley K."/>
            <person name="Foster B."/>
            <person name="Gaskell J."/>
            <person name="Glotzer D."/>
            <person name="Gorecki P."/>
            <person name="Heitman J."/>
            <person name="Hesse C."/>
            <person name="Hori C."/>
            <person name="Igarashi K."/>
            <person name="Jurgens J.A."/>
            <person name="Kallen N."/>
            <person name="Kersten P."/>
            <person name="Kohler A."/>
            <person name="Kuees U."/>
            <person name="Kumar T.K.A."/>
            <person name="Kuo A."/>
            <person name="LaButti K."/>
            <person name="Larrondo L.F."/>
            <person name="Lindquist E."/>
            <person name="Ling A."/>
            <person name="Lombard V."/>
            <person name="Lucas S."/>
            <person name="Lundell T."/>
            <person name="Martin R."/>
            <person name="McLaughlin D.J."/>
            <person name="Morgenstern I."/>
            <person name="Morin E."/>
            <person name="Murat C."/>
            <person name="Nagy L.G."/>
            <person name="Nolan M."/>
            <person name="Ohm R.A."/>
            <person name="Patyshakuliyeva A."/>
            <person name="Rokas A."/>
            <person name="Ruiz-Duenas F.J."/>
            <person name="Sabat G."/>
            <person name="Salamov A."/>
            <person name="Samejima M."/>
            <person name="Schmutz J."/>
            <person name="Slot J.C."/>
            <person name="St John F."/>
            <person name="Stenlid J."/>
            <person name="Sun H."/>
            <person name="Sun S."/>
            <person name="Syed K."/>
            <person name="Tsang A."/>
            <person name="Wiebenga A."/>
            <person name="Young D."/>
            <person name="Pisabarro A."/>
            <person name="Eastwood D.C."/>
            <person name="Martin F."/>
            <person name="Cullen D."/>
            <person name="Grigoriev I.V."/>
            <person name="Hibbett D.S."/>
        </authorList>
    </citation>
    <scope>NUCLEOTIDE SEQUENCE [LARGE SCALE GENOMIC DNA]</scope>
    <source>
        <strain evidence="2">MD-104</strain>
    </source>
</reference>
<keyword evidence="1" id="KW-1133">Transmembrane helix</keyword>
<evidence type="ECO:0000313" key="3">
    <source>
        <dbReference type="Proteomes" id="UP000218811"/>
    </source>
</evidence>
<gene>
    <name evidence="2" type="ORF">WOLCODRAFT_65358</name>
</gene>
<protein>
    <submittedName>
        <fullName evidence="2">Uncharacterized protein</fullName>
    </submittedName>
</protein>
<feature type="transmembrane region" description="Helical" evidence="1">
    <location>
        <begin position="124"/>
        <end position="145"/>
    </location>
</feature>
<accession>A0A2H3J6X1</accession>